<dbReference type="Proteomes" id="UP000030746">
    <property type="component" value="Unassembled WGS sequence"/>
</dbReference>
<accession>V3ZG10</accession>
<dbReference type="OrthoDB" id="5859291at2759"/>
<proteinExistence type="predicted"/>
<protein>
    <submittedName>
        <fullName evidence="1">Uncharacterized protein</fullName>
    </submittedName>
</protein>
<dbReference type="HOGENOM" id="CLU_100746_1_0_1"/>
<dbReference type="KEGG" id="lgi:LOTGIDRAFT_97538"/>
<dbReference type="AlphaFoldDB" id="V3ZG10"/>
<feature type="non-terminal residue" evidence="1">
    <location>
        <position position="143"/>
    </location>
</feature>
<dbReference type="Gene3D" id="3.80.10.10">
    <property type="entry name" value="Ribonuclease Inhibitor"/>
    <property type="match status" value="1"/>
</dbReference>
<name>V3ZG10_LOTGI</name>
<dbReference type="EMBL" id="KB202481">
    <property type="protein sequence ID" value="ESO90143.1"/>
    <property type="molecule type" value="Genomic_DNA"/>
</dbReference>
<gene>
    <name evidence="1" type="ORF">LOTGIDRAFT_97538</name>
</gene>
<dbReference type="RefSeq" id="XP_009059217.1">
    <property type="nucleotide sequence ID" value="XM_009060969.1"/>
</dbReference>
<evidence type="ECO:0000313" key="1">
    <source>
        <dbReference type="EMBL" id="ESO90143.1"/>
    </source>
</evidence>
<dbReference type="CTD" id="20253166"/>
<dbReference type="GeneID" id="20253166"/>
<dbReference type="OMA" id="IFDMLYV"/>
<dbReference type="STRING" id="225164.V3ZG10"/>
<reference evidence="1 2" key="1">
    <citation type="journal article" date="2013" name="Nature">
        <title>Insights into bilaterian evolution from three spiralian genomes.</title>
        <authorList>
            <person name="Simakov O."/>
            <person name="Marletaz F."/>
            <person name="Cho S.J."/>
            <person name="Edsinger-Gonzales E."/>
            <person name="Havlak P."/>
            <person name="Hellsten U."/>
            <person name="Kuo D.H."/>
            <person name="Larsson T."/>
            <person name="Lv J."/>
            <person name="Arendt D."/>
            <person name="Savage R."/>
            <person name="Osoegawa K."/>
            <person name="de Jong P."/>
            <person name="Grimwood J."/>
            <person name="Chapman J.A."/>
            <person name="Shapiro H."/>
            <person name="Aerts A."/>
            <person name="Otillar R.P."/>
            <person name="Terry A.Y."/>
            <person name="Boore J.L."/>
            <person name="Grigoriev I.V."/>
            <person name="Lindberg D.R."/>
            <person name="Seaver E.C."/>
            <person name="Weisblat D.A."/>
            <person name="Putnam N.H."/>
            <person name="Rokhsar D.S."/>
        </authorList>
    </citation>
    <scope>NUCLEOTIDE SEQUENCE [LARGE SCALE GENOMIC DNA]</scope>
</reference>
<sequence>SKVSQISNQKFWGMVDFAFNRVERGRRKKYGADRSCAEWLLRNGATLKWKGINSWQLNYNALPDPNTSNLDNYKIEIINVTDSGVTGFGFNHLEGLNHVKKVILHKSRVDDRGLLCLKLIKHTLEDLQVSQCPDVSASGLRCL</sequence>
<feature type="non-terminal residue" evidence="1">
    <location>
        <position position="1"/>
    </location>
</feature>
<organism evidence="1 2">
    <name type="scientific">Lottia gigantea</name>
    <name type="common">Giant owl limpet</name>
    <dbReference type="NCBI Taxonomy" id="225164"/>
    <lineage>
        <taxon>Eukaryota</taxon>
        <taxon>Metazoa</taxon>
        <taxon>Spiralia</taxon>
        <taxon>Lophotrochozoa</taxon>
        <taxon>Mollusca</taxon>
        <taxon>Gastropoda</taxon>
        <taxon>Patellogastropoda</taxon>
        <taxon>Lottioidea</taxon>
        <taxon>Lottiidae</taxon>
        <taxon>Lottia</taxon>
    </lineage>
</organism>
<keyword evidence="2" id="KW-1185">Reference proteome</keyword>
<evidence type="ECO:0000313" key="2">
    <source>
        <dbReference type="Proteomes" id="UP000030746"/>
    </source>
</evidence>
<dbReference type="InterPro" id="IPR032675">
    <property type="entry name" value="LRR_dom_sf"/>
</dbReference>